<feature type="compositionally biased region" description="Basic and acidic residues" evidence="1">
    <location>
        <begin position="84"/>
        <end position="93"/>
    </location>
</feature>
<dbReference type="RefSeq" id="WP_181581239.1">
    <property type="nucleotide sequence ID" value="NZ_CP059399.1"/>
</dbReference>
<keyword evidence="3" id="KW-1185">Reference proteome</keyword>
<gene>
    <name evidence="2" type="ORF">H0264_33435</name>
</gene>
<proteinExistence type="predicted"/>
<organism evidence="2 3">
    <name type="scientific">Nocardia huaxiensis</name>
    <dbReference type="NCBI Taxonomy" id="2755382"/>
    <lineage>
        <taxon>Bacteria</taxon>
        <taxon>Bacillati</taxon>
        <taxon>Actinomycetota</taxon>
        <taxon>Actinomycetes</taxon>
        <taxon>Mycobacteriales</taxon>
        <taxon>Nocardiaceae</taxon>
        <taxon>Nocardia</taxon>
    </lineage>
</organism>
<dbReference type="Proteomes" id="UP000515512">
    <property type="component" value="Chromosome"/>
</dbReference>
<reference evidence="2 3" key="1">
    <citation type="submission" date="2020-07" db="EMBL/GenBank/DDBJ databases">
        <authorList>
            <person name="Zhuang K."/>
            <person name="Ran Y."/>
        </authorList>
    </citation>
    <scope>NUCLEOTIDE SEQUENCE [LARGE SCALE GENOMIC DNA]</scope>
    <source>
        <strain evidence="2 3">WCH-YHL-001</strain>
    </source>
</reference>
<feature type="compositionally biased region" description="Polar residues" evidence="1">
    <location>
        <begin position="95"/>
        <end position="117"/>
    </location>
</feature>
<evidence type="ECO:0000313" key="2">
    <source>
        <dbReference type="EMBL" id="QLY30040.1"/>
    </source>
</evidence>
<dbReference type="KEGG" id="nhu:H0264_33435"/>
<protein>
    <submittedName>
        <fullName evidence="2">Uncharacterized protein</fullName>
    </submittedName>
</protein>
<dbReference type="EMBL" id="CP059399">
    <property type="protein sequence ID" value="QLY30040.1"/>
    <property type="molecule type" value="Genomic_DNA"/>
</dbReference>
<evidence type="ECO:0000256" key="1">
    <source>
        <dbReference type="SAM" id="MobiDB-lite"/>
    </source>
</evidence>
<evidence type="ECO:0000313" key="3">
    <source>
        <dbReference type="Proteomes" id="UP000515512"/>
    </source>
</evidence>
<feature type="region of interest" description="Disordered" evidence="1">
    <location>
        <begin position="34"/>
        <end position="124"/>
    </location>
</feature>
<accession>A0A7D6ZHR7</accession>
<sequence>MEPTTRDRSTLTTRTRRMIHTVLPLVGAAAAATLAAGPAAAESLSRGGPAFDSSPRTSSDTAGLHGIDPLGYMHTDSNPVWQNQHRENLRESRTPPAQSPSRATSSDSGAATWTPTARTDRSGWTVCRPQASWC</sequence>
<name>A0A7D6ZHR7_9NOCA</name>
<dbReference type="AlphaFoldDB" id="A0A7D6ZHR7"/>